<evidence type="ECO:0000313" key="2">
    <source>
        <dbReference type="EMBL" id="PSB23732.1"/>
    </source>
</evidence>
<gene>
    <name evidence="2" type="ORF">C7B82_29820</name>
</gene>
<dbReference type="InterPro" id="IPR002545">
    <property type="entry name" value="CheW-lke_dom"/>
</dbReference>
<name>A0A2T1DTC3_9CYAN</name>
<keyword evidence="3" id="KW-1185">Reference proteome</keyword>
<dbReference type="GO" id="GO:0006935">
    <property type="term" value="P:chemotaxis"/>
    <property type="evidence" value="ECO:0007669"/>
    <property type="project" value="InterPro"/>
</dbReference>
<dbReference type="AlphaFoldDB" id="A0A2T1DTC3"/>
<evidence type="ECO:0000259" key="1">
    <source>
        <dbReference type="PROSITE" id="PS50851"/>
    </source>
</evidence>
<dbReference type="SUPFAM" id="SSF50341">
    <property type="entry name" value="CheW-like"/>
    <property type="match status" value="1"/>
</dbReference>
<dbReference type="EMBL" id="PVWK01000159">
    <property type="protein sequence ID" value="PSB23732.1"/>
    <property type="molecule type" value="Genomic_DNA"/>
</dbReference>
<dbReference type="Proteomes" id="UP000239576">
    <property type="component" value="Unassembled WGS sequence"/>
</dbReference>
<dbReference type="Pfam" id="PF01584">
    <property type="entry name" value="CheW"/>
    <property type="match status" value="1"/>
</dbReference>
<accession>A0A2T1DTC3</accession>
<protein>
    <recommendedName>
        <fullName evidence="1">CheW-like domain-containing protein</fullName>
    </recommendedName>
</protein>
<proteinExistence type="predicted"/>
<dbReference type="RefSeq" id="WP_106260858.1">
    <property type="nucleotide sequence ID" value="NZ_CAWNSW010000143.1"/>
</dbReference>
<reference evidence="3" key="1">
    <citation type="submission" date="2018-02" db="EMBL/GenBank/DDBJ databases">
        <authorList>
            <person name="Moore K."/>
            <person name="Momper L."/>
        </authorList>
    </citation>
    <scope>NUCLEOTIDE SEQUENCE [LARGE SCALE GENOMIC DNA]</scope>
    <source>
        <strain evidence="3">ULC18</strain>
    </source>
</reference>
<sequence length="153" mass="17152">MDTDIDVSVSDATETLEHSLPSLQNRYMLTQVGQQQLVFPSHWVGEILLIERSQILHLPFYDRVLLGLVHHNGSIVPLLAAHLLLLETSKQDGRLRAMKETLTVVRLSPTIDGLASVGIVVDQVVGSLTAEQIAKQRLFQLSDLPSQLWQPRW</sequence>
<dbReference type="PROSITE" id="PS50851">
    <property type="entry name" value="CHEW"/>
    <property type="match status" value="1"/>
</dbReference>
<dbReference type="InterPro" id="IPR036061">
    <property type="entry name" value="CheW-like_dom_sf"/>
</dbReference>
<dbReference type="OrthoDB" id="573824at2"/>
<feature type="domain" description="CheW-like" evidence="1">
    <location>
        <begin position="24"/>
        <end position="153"/>
    </location>
</feature>
<comment type="caution">
    <text evidence="2">The sequence shown here is derived from an EMBL/GenBank/DDBJ whole genome shotgun (WGS) entry which is preliminary data.</text>
</comment>
<reference evidence="2 3" key="2">
    <citation type="submission" date="2018-03" db="EMBL/GenBank/DDBJ databases">
        <title>The ancient ancestry and fast evolution of plastids.</title>
        <authorList>
            <person name="Moore K.R."/>
            <person name="Magnabosco C."/>
            <person name="Momper L."/>
            <person name="Gold D.A."/>
            <person name="Bosak T."/>
            <person name="Fournier G.P."/>
        </authorList>
    </citation>
    <scope>NUCLEOTIDE SEQUENCE [LARGE SCALE GENOMIC DNA]</scope>
    <source>
        <strain evidence="2 3">ULC18</strain>
    </source>
</reference>
<evidence type="ECO:0000313" key="3">
    <source>
        <dbReference type="Proteomes" id="UP000239576"/>
    </source>
</evidence>
<dbReference type="GO" id="GO:0007165">
    <property type="term" value="P:signal transduction"/>
    <property type="evidence" value="ECO:0007669"/>
    <property type="project" value="InterPro"/>
</dbReference>
<organism evidence="2 3">
    <name type="scientific">Stenomitos frigidus ULC18</name>
    <dbReference type="NCBI Taxonomy" id="2107698"/>
    <lineage>
        <taxon>Bacteria</taxon>
        <taxon>Bacillati</taxon>
        <taxon>Cyanobacteriota</taxon>
        <taxon>Cyanophyceae</taxon>
        <taxon>Leptolyngbyales</taxon>
        <taxon>Leptolyngbyaceae</taxon>
        <taxon>Stenomitos</taxon>
    </lineage>
</organism>